<evidence type="ECO:0000313" key="2">
    <source>
        <dbReference type="EMBL" id="MEF3833637.1"/>
    </source>
</evidence>
<comment type="caution">
    <text evidence="2">The sequence shown here is derived from an EMBL/GenBank/DDBJ whole genome shotgun (WGS) entry which is preliminary data.</text>
</comment>
<gene>
    <name evidence="2" type="ORF">N1F79_10890</name>
</gene>
<reference evidence="2 3" key="1">
    <citation type="submission" date="2022-09" db="EMBL/GenBank/DDBJ databases">
        <title>Genome sequencing of Flavivirga sp. MEBiC05379.</title>
        <authorList>
            <person name="Oh H.-M."/>
            <person name="Kwon K.K."/>
            <person name="Park M.J."/>
            <person name="Yang S.-H."/>
        </authorList>
    </citation>
    <scope>NUCLEOTIDE SEQUENCE [LARGE SCALE GENOMIC DNA]</scope>
    <source>
        <strain evidence="2 3">MEBiC05379</strain>
    </source>
</reference>
<feature type="chain" id="PRO_5046906306" description="Nuclear transport factor 2 family protein" evidence="1">
    <location>
        <begin position="19"/>
        <end position="137"/>
    </location>
</feature>
<dbReference type="RefSeq" id="WP_303305977.1">
    <property type="nucleotide sequence ID" value="NZ_JAODOP010000004.1"/>
</dbReference>
<evidence type="ECO:0000256" key="1">
    <source>
        <dbReference type="SAM" id="SignalP"/>
    </source>
</evidence>
<name>A0ABU7XUV9_9FLAO</name>
<protein>
    <recommendedName>
        <fullName evidence="4">Nuclear transport factor 2 family protein</fullName>
    </recommendedName>
</protein>
<sequence length="137" mass="16304">MKKLLIYILFLNSILVYAQQNKAYDNLRNDIKNSIKVHNESDYETVLKYFPDFIFENISKEEILKEISKNPRAKVREINKIKIDTIIKVLSIEYARFYIDSEIPTYGIKTKTNLNWTFIDQNGMTEKYIPTEIRKAE</sequence>
<proteinExistence type="predicted"/>
<evidence type="ECO:0008006" key="4">
    <source>
        <dbReference type="Google" id="ProtNLM"/>
    </source>
</evidence>
<feature type="signal peptide" evidence="1">
    <location>
        <begin position="1"/>
        <end position="18"/>
    </location>
</feature>
<dbReference type="EMBL" id="JAODOP010000004">
    <property type="protein sequence ID" value="MEF3833637.1"/>
    <property type="molecule type" value="Genomic_DNA"/>
</dbReference>
<keyword evidence="3" id="KW-1185">Reference proteome</keyword>
<keyword evidence="1" id="KW-0732">Signal</keyword>
<dbReference type="Proteomes" id="UP001337305">
    <property type="component" value="Unassembled WGS sequence"/>
</dbReference>
<accession>A0ABU7XUV9</accession>
<organism evidence="2 3">
    <name type="scientific">Flavivirga spongiicola</name>
    <dbReference type="NCBI Taxonomy" id="421621"/>
    <lineage>
        <taxon>Bacteria</taxon>
        <taxon>Pseudomonadati</taxon>
        <taxon>Bacteroidota</taxon>
        <taxon>Flavobacteriia</taxon>
        <taxon>Flavobacteriales</taxon>
        <taxon>Flavobacteriaceae</taxon>
        <taxon>Flavivirga</taxon>
    </lineage>
</organism>
<evidence type="ECO:0000313" key="3">
    <source>
        <dbReference type="Proteomes" id="UP001337305"/>
    </source>
</evidence>